<evidence type="ECO:0000256" key="1">
    <source>
        <dbReference type="SAM" id="MobiDB-lite"/>
    </source>
</evidence>
<evidence type="ECO:0000313" key="3">
    <source>
        <dbReference type="Proteomes" id="UP001141327"/>
    </source>
</evidence>
<dbReference type="PANTHER" id="PTHR14614">
    <property type="entry name" value="HEPATOCELLULAR CARCINOMA-ASSOCIATED ANTIGEN"/>
    <property type="match status" value="1"/>
</dbReference>
<dbReference type="Gene3D" id="3.40.50.150">
    <property type="entry name" value="Vaccinia Virus protein VP39"/>
    <property type="match status" value="1"/>
</dbReference>
<accession>A0ABQ8UGE9</accession>
<protein>
    <submittedName>
        <fullName evidence="2">Uncharacterized protein</fullName>
    </submittedName>
</protein>
<evidence type="ECO:0000313" key="2">
    <source>
        <dbReference type="EMBL" id="KAJ4457491.1"/>
    </source>
</evidence>
<comment type="caution">
    <text evidence="2">The sequence shown here is derived from an EMBL/GenBank/DDBJ whole genome shotgun (WGS) entry which is preliminary data.</text>
</comment>
<dbReference type="SUPFAM" id="SSF53335">
    <property type="entry name" value="S-adenosyl-L-methionine-dependent methyltransferases"/>
    <property type="match status" value="1"/>
</dbReference>
<sequence>MGAGTAAQRLYRVIRPWKMNKEETSLTNLREFLHMGMRKEAEALGFCSDARRGTEIDEEEENVLGFLGLDQDDPDLPPQPKPVQPQMDPNTPDQILSDITCMGIPLKIAHSPQKGLSFQVWPACLSLCRFTDLLLRHVSPPPPPRAPLAPLLTPAFAEIFHHPTEELPPYGPAAATLLAGRHILELGAGTGLLGVALAKHGARVVITDLPKTLPVLERNIAMNGIAYPGPERAEAPDCPGWARAMAIDWFAPPALEAVSARPLDLIIASDCIYDLALHGPLIDTLVALSGPETEVLLGNMKRWNSVEGKFWKKIQKHFAITADV</sequence>
<dbReference type="EMBL" id="JAPMOS010000045">
    <property type="protein sequence ID" value="KAJ4457491.1"/>
    <property type="molecule type" value="Genomic_DNA"/>
</dbReference>
<gene>
    <name evidence="2" type="ORF">PAPYR_6964</name>
</gene>
<proteinExistence type="predicted"/>
<feature type="region of interest" description="Disordered" evidence="1">
    <location>
        <begin position="67"/>
        <end position="89"/>
    </location>
</feature>
<dbReference type="Proteomes" id="UP001141327">
    <property type="component" value="Unassembled WGS sequence"/>
</dbReference>
<reference evidence="2" key="1">
    <citation type="journal article" date="2022" name="bioRxiv">
        <title>Genomics of Preaxostyla Flagellates Illuminates Evolutionary Transitions and the Path Towards Mitochondrial Loss.</title>
        <authorList>
            <person name="Novak L.V.F."/>
            <person name="Treitli S.C."/>
            <person name="Pyrih J."/>
            <person name="Halakuc P."/>
            <person name="Pipaliya S.V."/>
            <person name="Vacek V."/>
            <person name="Brzon O."/>
            <person name="Soukal P."/>
            <person name="Eme L."/>
            <person name="Dacks J.B."/>
            <person name="Karnkowska A."/>
            <person name="Elias M."/>
            <person name="Hampl V."/>
        </authorList>
    </citation>
    <scope>NUCLEOTIDE SEQUENCE</scope>
    <source>
        <strain evidence="2">RCP-MX</strain>
    </source>
</reference>
<dbReference type="PANTHER" id="PTHR14614:SF132">
    <property type="entry name" value="PROTEIN-LYSINE METHYLTRANSFERASE C42C1.13"/>
    <property type="match status" value="1"/>
</dbReference>
<dbReference type="InterPro" id="IPR019410">
    <property type="entry name" value="Methyltransf_16"/>
</dbReference>
<organism evidence="2 3">
    <name type="scientific">Paratrimastix pyriformis</name>
    <dbReference type="NCBI Taxonomy" id="342808"/>
    <lineage>
        <taxon>Eukaryota</taxon>
        <taxon>Metamonada</taxon>
        <taxon>Preaxostyla</taxon>
        <taxon>Paratrimastigidae</taxon>
        <taxon>Paratrimastix</taxon>
    </lineage>
</organism>
<keyword evidence="3" id="KW-1185">Reference proteome</keyword>
<name>A0ABQ8UGE9_9EUKA</name>
<dbReference type="InterPro" id="IPR029063">
    <property type="entry name" value="SAM-dependent_MTases_sf"/>
</dbReference>
<dbReference type="Pfam" id="PF10294">
    <property type="entry name" value="Methyltransf_16"/>
    <property type="match status" value="1"/>
</dbReference>